<organism evidence="1 2">
    <name type="scientific">Candidatus Endoriftia persephonae</name>
    <dbReference type="NCBI Taxonomy" id="393765"/>
    <lineage>
        <taxon>Bacteria</taxon>
        <taxon>Pseudomonadati</taxon>
        <taxon>Pseudomonadota</taxon>
        <taxon>Gammaproteobacteria</taxon>
        <taxon>Chromatiales</taxon>
        <taxon>Sedimenticolaceae</taxon>
        <taxon>Candidatus Endoriftia</taxon>
    </lineage>
</organism>
<accession>A0A9J6ZUJ5</accession>
<gene>
    <name evidence="1" type="ORF">L0Y14_09465</name>
</gene>
<dbReference type="KEGG" id="eps:L0Y14_09465"/>
<protein>
    <submittedName>
        <fullName evidence="1">Uncharacterized protein</fullName>
    </submittedName>
</protein>
<keyword evidence="2" id="KW-1185">Reference proteome</keyword>
<name>A0A9J6ZUJ5_9GAMM</name>
<reference evidence="1" key="1">
    <citation type="journal article" date="2022" name="Mol. Ecol. Resour.">
        <title>The complete and closed genome of the facultative generalist Candidatus Endoriftia persephone from deep-sea hydrothermal vents.</title>
        <authorList>
            <person name="de Oliveira A.L."/>
            <person name="Srivastava A."/>
            <person name="Espada-Hinojosa S."/>
            <person name="Bright M."/>
        </authorList>
    </citation>
    <scope>NUCLEOTIDE SEQUENCE</scope>
    <source>
        <strain evidence="1">Tica-EPR-9o50.N</strain>
    </source>
</reference>
<evidence type="ECO:0000313" key="1">
    <source>
        <dbReference type="EMBL" id="USF86373.1"/>
    </source>
</evidence>
<evidence type="ECO:0000313" key="2">
    <source>
        <dbReference type="Proteomes" id="UP001056649"/>
    </source>
</evidence>
<dbReference type="AlphaFoldDB" id="A0A9J6ZUJ5"/>
<proteinExistence type="predicted"/>
<dbReference type="EMBL" id="CP090569">
    <property type="protein sequence ID" value="USF86373.1"/>
    <property type="molecule type" value="Genomic_DNA"/>
</dbReference>
<dbReference type="Proteomes" id="UP001056649">
    <property type="component" value="Chromosome"/>
</dbReference>
<dbReference type="RefSeq" id="WP_240991757.1">
    <property type="nucleotide sequence ID" value="NZ_CP090569.1"/>
</dbReference>
<sequence>MRQNEPVSELGYEHWWLTIDSLAWKIRNKLKEEFERPPSSPLMSLGFLANSLSFGPSRKNFSRNQEQLLPLFLRLMHQNICLEN</sequence>